<feature type="transmembrane region" description="Helical" evidence="10">
    <location>
        <begin position="210"/>
        <end position="237"/>
    </location>
</feature>
<evidence type="ECO:0000256" key="1">
    <source>
        <dbReference type="ARBA" id="ARBA00002578"/>
    </source>
</evidence>
<dbReference type="EMBL" id="JWIR02000012">
    <property type="protein sequence ID" value="KKB42372.1"/>
    <property type="molecule type" value="Genomic_DNA"/>
</dbReference>
<dbReference type="InterPro" id="IPR002010">
    <property type="entry name" value="T3SS_IM_R"/>
</dbReference>
<keyword evidence="11" id="KW-0969">Cilium</keyword>
<feature type="transmembrane region" description="Helical" evidence="10">
    <location>
        <begin position="35"/>
        <end position="53"/>
    </location>
</feature>
<keyword evidence="12" id="KW-1185">Reference proteome</keyword>
<dbReference type="RefSeq" id="WP_040047336.1">
    <property type="nucleotide sequence ID" value="NZ_JWIR02000012.1"/>
</dbReference>
<evidence type="ECO:0000313" key="11">
    <source>
        <dbReference type="EMBL" id="KKB42372.1"/>
    </source>
</evidence>
<evidence type="ECO:0000256" key="6">
    <source>
        <dbReference type="ARBA" id="ARBA00022989"/>
    </source>
</evidence>
<comment type="subcellular location">
    <subcellularLocation>
        <location evidence="10">Cell membrane</location>
        <topology evidence="10">Multi-pass membrane protein</topology>
    </subcellularLocation>
    <subcellularLocation>
        <location evidence="10">Bacterial flagellum basal body</location>
    </subcellularLocation>
</comment>
<evidence type="ECO:0000256" key="2">
    <source>
        <dbReference type="ARBA" id="ARBA00009772"/>
    </source>
</evidence>
<name>A0A0F5IB17_BACTR</name>
<keyword evidence="7 10" id="KW-0472">Membrane</keyword>
<dbReference type="OrthoDB" id="9807748at2"/>
<comment type="function">
    <text evidence="1 10">Role in flagellar biosynthesis.</text>
</comment>
<evidence type="ECO:0000256" key="3">
    <source>
        <dbReference type="ARBA" id="ARBA00021717"/>
    </source>
</evidence>
<feature type="transmembrane region" description="Helical" evidence="10">
    <location>
        <begin position="168"/>
        <end position="198"/>
    </location>
</feature>
<dbReference type="STRING" id="1221996.QY95_00221"/>
<keyword evidence="11" id="KW-0966">Cell projection</keyword>
<dbReference type="Pfam" id="PF01311">
    <property type="entry name" value="Bac_export_1"/>
    <property type="match status" value="1"/>
</dbReference>
<dbReference type="PANTHER" id="PTHR30065:SF1">
    <property type="entry name" value="SURFACE PRESENTATION OF ANTIGENS PROTEIN SPAR"/>
    <property type="match status" value="1"/>
</dbReference>
<feature type="transmembrane region" description="Helical" evidence="10">
    <location>
        <begin position="73"/>
        <end position="96"/>
    </location>
</feature>
<dbReference type="GO" id="GO:0006605">
    <property type="term" value="P:protein targeting"/>
    <property type="evidence" value="ECO:0007669"/>
    <property type="project" value="UniProtKB-UniRule"/>
</dbReference>
<dbReference type="PANTHER" id="PTHR30065">
    <property type="entry name" value="FLAGELLAR BIOSYNTHETIC PROTEIN FLIR"/>
    <property type="match status" value="1"/>
</dbReference>
<reference evidence="11" key="1">
    <citation type="submission" date="2015-02" db="EMBL/GenBank/DDBJ databases">
        <title>Genome Assembly of Bacillaceae bacterium MTCC 8252.</title>
        <authorList>
            <person name="Verma A."/>
            <person name="Khatri I."/>
            <person name="Mual P."/>
            <person name="Subramanian S."/>
            <person name="Krishnamurthi S."/>
        </authorList>
    </citation>
    <scope>NUCLEOTIDE SEQUENCE [LARGE SCALE GENOMIC DNA]</scope>
    <source>
        <strain evidence="11">MTCC 8252</strain>
    </source>
</reference>
<feature type="transmembrane region" description="Helical" evidence="10">
    <location>
        <begin position="126"/>
        <end position="148"/>
    </location>
</feature>
<comment type="caution">
    <text evidence="11">The sequence shown here is derived from an EMBL/GenBank/DDBJ whole genome shotgun (WGS) entry which is preliminary data.</text>
</comment>
<evidence type="ECO:0000256" key="4">
    <source>
        <dbReference type="ARBA" id="ARBA00022475"/>
    </source>
</evidence>
<dbReference type="NCBIfam" id="TIGR01400">
    <property type="entry name" value="fliR"/>
    <property type="match status" value="1"/>
</dbReference>
<accession>A0A0F5IB17</accession>
<evidence type="ECO:0000256" key="10">
    <source>
        <dbReference type="RuleBase" id="RU362071"/>
    </source>
</evidence>
<dbReference type="Proteomes" id="UP000031563">
    <property type="component" value="Unassembled WGS sequence"/>
</dbReference>
<keyword evidence="6 10" id="KW-1133">Transmembrane helix</keyword>
<keyword evidence="5 10" id="KW-0812">Transmembrane</keyword>
<comment type="similarity">
    <text evidence="2 10">Belongs to the FliR/MopE/SpaR family.</text>
</comment>
<keyword evidence="8 10" id="KW-0975">Bacterial flagellum</keyword>
<evidence type="ECO:0000256" key="8">
    <source>
        <dbReference type="ARBA" id="ARBA00023143"/>
    </source>
</evidence>
<gene>
    <name evidence="11" type="ORF">QY95_00221</name>
</gene>
<dbReference type="AlphaFoldDB" id="A0A0F5IB17"/>
<dbReference type="PRINTS" id="PR00953">
    <property type="entry name" value="TYPE3IMRPROT"/>
</dbReference>
<evidence type="ECO:0000256" key="9">
    <source>
        <dbReference type="NCBIfam" id="TIGR01400"/>
    </source>
</evidence>
<dbReference type="GO" id="GO:0009425">
    <property type="term" value="C:bacterial-type flagellum basal body"/>
    <property type="evidence" value="ECO:0007669"/>
    <property type="project" value="UniProtKB-SubCell"/>
</dbReference>
<keyword evidence="11" id="KW-0282">Flagellum</keyword>
<protein>
    <recommendedName>
        <fullName evidence="3 9">Flagellar biosynthetic protein FliR</fullName>
    </recommendedName>
</protein>
<keyword evidence="4 10" id="KW-1003">Cell membrane</keyword>
<dbReference type="InterPro" id="IPR006303">
    <property type="entry name" value="FliR"/>
</dbReference>
<feature type="transmembrane region" description="Helical" evidence="10">
    <location>
        <begin position="6"/>
        <end position="28"/>
    </location>
</feature>
<evidence type="ECO:0000256" key="5">
    <source>
        <dbReference type="ARBA" id="ARBA00022692"/>
    </source>
</evidence>
<dbReference type="GO" id="GO:0044780">
    <property type="term" value="P:bacterial-type flagellum assembly"/>
    <property type="evidence" value="ECO:0007669"/>
    <property type="project" value="UniProtKB-UniRule"/>
</dbReference>
<dbReference type="GO" id="GO:0005886">
    <property type="term" value="C:plasma membrane"/>
    <property type="evidence" value="ECO:0007669"/>
    <property type="project" value="UniProtKB-SubCell"/>
</dbReference>
<evidence type="ECO:0000256" key="7">
    <source>
        <dbReference type="ARBA" id="ARBA00023136"/>
    </source>
</evidence>
<organism evidence="11 12">
    <name type="scientific">Bacillus thermotolerans</name>
    <name type="common">Quasibacillus thermotolerans</name>
    <dbReference type="NCBI Taxonomy" id="1221996"/>
    <lineage>
        <taxon>Bacteria</taxon>
        <taxon>Bacillati</taxon>
        <taxon>Bacillota</taxon>
        <taxon>Bacilli</taxon>
        <taxon>Bacillales</taxon>
        <taxon>Bacillaceae</taxon>
        <taxon>Bacillus</taxon>
    </lineage>
</organism>
<evidence type="ECO:0000313" key="12">
    <source>
        <dbReference type="Proteomes" id="UP000031563"/>
    </source>
</evidence>
<sequence>MEEIIPELSVLLLVIVRVTSFFIVIPLFSHRTIPAMHRIGFAILLSWMMYYTVEVPMLEIDGRYVLLVLKEALVGLSIGLAAYIILAAIQIAGALIDFQMGFIIANVIDPQTGAQTPLTGQYLNMFALLLLLALDGHHLILDGIYYSYQYIPVDQIALRFGDGSLANYISRAFGMMFMLALQMAMPVVAVLFLVDVALGIVARTVPQINIFVVGFPIKIAVAFIVMVVVMGAIFAVVEELFEMMLYTMRDVMTLLGGT</sequence>
<proteinExistence type="inferred from homology"/>